<keyword evidence="6" id="KW-0350">Heme biosynthesis</keyword>
<comment type="caution">
    <text evidence="8">The sequence shown here is derived from an EMBL/GenBank/DDBJ whole genome shotgun (WGS) entry which is preliminary data.</text>
</comment>
<dbReference type="GO" id="GO:0005737">
    <property type="term" value="C:cytoplasm"/>
    <property type="evidence" value="ECO:0007669"/>
    <property type="project" value="TreeGrafter"/>
</dbReference>
<dbReference type="PIRSF" id="PIRSF000166">
    <property type="entry name" value="Coproporphyri_ox"/>
    <property type="match status" value="1"/>
</dbReference>
<dbReference type="UniPathway" id="UPA00251">
    <property type="reaction ID" value="UER00322"/>
</dbReference>
<evidence type="ECO:0000313" key="9">
    <source>
        <dbReference type="Proteomes" id="UP000310189"/>
    </source>
</evidence>
<gene>
    <name evidence="8" type="ORF">E3P99_00747</name>
</gene>
<reference evidence="8 9" key="1">
    <citation type="submission" date="2019-03" db="EMBL/GenBank/DDBJ databases">
        <title>Sequencing 23 genomes of Wallemia ichthyophaga.</title>
        <authorList>
            <person name="Gostincar C."/>
        </authorList>
    </citation>
    <scope>NUCLEOTIDE SEQUENCE [LARGE SCALE GENOMIC DNA]</scope>
    <source>
        <strain evidence="8 9">EXF-5753</strain>
    </source>
</reference>
<dbReference type="InterPro" id="IPR018375">
    <property type="entry name" value="Coprogen_oxidase_CS"/>
</dbReference>
<dbReference type="Proteomes" id="UP000310189">
    <property type="component" value="Unassembled WGS sequence"/>
</dbReference>
<keyword evidence="5" id="KW-0560">Oxidoreductase</keyword>
<dbReference type="PANTHER" id="PTHR10755:SF0">
    <property type="entry name" value="OXYGEN-DEPENDENT COPROPORPHYRINOGEN-III OXIDASE, MITOCHONDRIAL"/>
    <property type="match status" value="1"/>
</dbReference>
<accession>A0A4V4LU62</accession>
<name>A0A4V4LU62_9BASI</name>
<dbReference type="EMBL" id="SPNW01000008">
    <property type="protein sequence ID" value="TIA92143.1"/>
    <property type="molecule type" value="Genomic_DNA"/>
</dbReference>
<evidence type="ECO:0000256" key="2">
    <source>
        <dbReference type="ARBA" id="ARBA00010644"/>
    </source>
</evidence>
<evidence type="ECO:0000256" key="7">
    <source>
        <dbReference type="ARBA" id="ARBA00023244"/>
    </source>
</evidence>
<sequence length="362" mass="40952">MNRRLLYTALPTITLTGLYLSTRGCTPGISLDGSISTRTKMEDYVKQLQSRIVHRLGEFDGGHAFRVDKWQRKEGGEGISCVMQDGKHLEKAGVGVSIVHGKLPPAGVKQMRANHSGIPYDPNANASLPFSAVGLSLIIHPRNPFSPTVHANYRYFELYAEHDNPADSNTSPIFSWFGGGSDLTPTYLIEEDAHHFHNTIKNACEKHDSGFYPQFKNWADKYFYIPHRQECRGVGGIFFDDLTPGSQLARGKNADELFAFVKECGDSFVDSYIPILEKRRDTPFTEHNKRWQELRRGRYVEFNLVHDRGTKFGLNAGGARIESILMSLPSTARWEYMTDMGVEQGTQEEKLQQVLRHPVDWV</sequence>
<evidence type="ECO:0000313" key="8">
    <source>
        <dbReference type="EMBL" id="TIA92143.1"/>
    </source>
</evidence>
<dbReference type="OrthoDB" id="15318at2759"/>
<dbReference type="PANTHER" id="PTHR10755">
    <property type="entry name" value="COPROPORPHYRINOGEN III OXIDASE, MITOCHONDRIAL"/>
    <property type="match status" value="1"/>
</dbReference>
<comment type="pathway">
    <text evidence="1">Porphyrin-containing compound metabolism; protoporphyrin-IX biosynthesis; protoporphyrinogen-IX from coproporphyrinogen-III (O2 route): step 1/1.</text>
</comment>
<dbReference type="NCBIfam" id="NF003727">
    <property type="entry name" value="PRK05330.1"/>
    <property type="match status" value="1"/>
</dbReference>
<dbReference type="GO" id="GO:0006782">
    <property type="term" value="P:protoporphyrinogen IX biosynthetic process"/>
    <property type="evidence" value="ECO:0007669"/>
    <property type="project" value="UniProtKB-UniPathway"/>
</dbReference>
<protein>
    <recommendedName>
        <fullName evidence="4">coproporphyrinogen oxidase</fullName>
        <ecNumber evidence="4">1.3.3.3</ecNumber>
    </recommendedName>
</protein>
<dbReference type="EC" id="1.3.3.3" evidence="4"/>
<dbReference type="FunFam" id="3.40.1500.10:FF:000002">
    <property type="entry name" value="oxygen-dependent coproporphyrinogen-III oxidase, mitochondrial"/>
    <property type="match status" value="1"/>
</dbReference>
<evidence type="ECO:0000256" key="5">
    <source>
        <dbReference type="ARBA" id="ARBA00023002"/>
    </source>
</evidence>
<evidence type="ECO:0000256" key="6">
    <source>
        <dbReference type="ARBA" id="ARBA00023133"/>
    </source>
</evidence>
<evidence type="ECO:0000256" key="3">
    <source>
        <dbReference type="ARBA" id="ARBA00011738"/>
    </source>
</evidence>
<organism evidence="8 9">
    <name type="scientific">Wallemia hederae</name>
    <dbReference type="NCBI Taxonomy" id="1540922"/>
    <lineage>
        <taxon>Eukaryota</taxon>
        <taxon>Fungi</taxon>
        <taxon>Dikarya</taxon>
        <taxon>Basidiomycota</taxon>
        <taxon>Wallemiomycotina</taxon>
        <taxon>Wallemiomycetes</taxon>
        <taxon>Wallemiales</taxon>
        <taxon>Wallemiaceae</taxon>
        <taxon>Wallemia</taxon>
    </lineage>
</organism>
<dbReference type="InterPro" id="IPR036406">
    <property type="entry name" value="Coprogen_oxidase_aer_sf"/>
</dbReference>
<dbReference type="Pfam" id="PF01218">
    <property type="entry name" value="Coprogen_oxidas"/>
    <property type="match status" value="1"/>
</dbReference>
<keyword evidence="7" id="KW-0627">Porphyrin biosynthesis</keyword>
<proteinExistence type="inferred from homology"/>
<comment type="similarity">
    <text evidence="2">Belongs to the aerobic coproporphyrinogen-III oxidase family.</text>
</comment>
<evidence type="ECO:0000256" key="1">
    <source>
        <dbReference type="ARBA" id="ARBA00005168"/>
    </source>
</evidence>
<evidence type="ECO:0000256" key="4">
    <source>
        <dbReference type="ARBA" id="ARBA00012869"/>
    </source>
</evidence>
<dbReference type="InterPro" id="IPR001260">
    <property type="entry name" value="Coprogen_oxidase_aer"/>
</dbReference>
<dbReference type="AlphaFoldDB" id="A0A4V4LU62"/>
<dbReference type="PROSITE" id="PS01021">
    <property type="entry name" value="COPROGEN_OXIDASE"/>
    <property type="match status" value="1"/>
</dbReference>
<keyword evidence="9" id="KW-1185">Reference proteome</keyword>
<dbReference type="Gene3D" id="3.40.1500.10">
    <property type="entry name" value="Coproporphyrinogen III oxidase, aerobic"/>
    <property type="match status" value="1"/>
</dbReference>
<dbReference type="SUPFAM" id="SSF102886">
    <property type="entry name" value="Coproporphyrinogen III oxidase"/>
    <property type="match status" value="1"/>
</dbReference>
<comment type="subunit">
    <text evidence="3">Homodimer.</text>
</comment>
<dbReference type="PRINTS" id="PR00073">
    <property type="entry name" value="COPRGNOXDASE"/>
</dbReference>
<dbReference type="GO" id="GO:0004109">
    <property type="term" value="F:coproporphyrinogen oxidase activity"/>
    <property type="evidence" value="ECO:0007669"/>
    <property type="project" value="UniProtKB-EC"/>
</dbReference>